<dbReference type="AlphaFoldDB" id="A0A6J4JZF7"/>
<protein>
    <submittedName>
        <fullName evidence="2">Uncharacterized protein</fullName>
    </submittedName>
</protein>
<keyword evidence="1" id="KW-1133">Transmembrane helix</keyword>
<dbReference type="EMBL" id="CADCTC010000253">
    <property type="protein sequence ID" value="CAA9291766.1"/>
    <property type="molecule type" value="Genomic_DNA"/>
</dbReference>
<reference evidence="2" key="1">
    <citation type="submission" date="2020-02" db="EMBL/GenBank/DDBJ databases">
        <authorList>
            <person name="Meier V. D."/>
        </authorList>
    </citation>
    <scope>NUCLEOTIDE SEQUENCE</scope>
    <source>
        <strain evidence="2">AVDCRST_MAG77</strain>
    </source>
</reference>
<organism evidence="2">
    <name type="scientific">uncultured Chloroflexota bacterium</name>
    <dbReference type="NCBI Taxonomy" id="166587"/>
    <lineage>
        <taxon>Bacteria</taxon>
        <taxon>Bacillati</taxon>
        <taxon>Chloroflexota</taxon>
        <taxon>environmental samples</taxon>
    </lineage>
</organism>
<accession>A0A6J4JZF7</accession>
<keyword evidence="1" id="KW-0812">Transmembrane</keyword>
<keyword evidence="1" id="KW-0472">Membrane</keyword>
<name>A0A6J4JZF7_9CHLR</name>
<proteinExistence type="predicted"/>
<feature type="transmembrane region" description="Helical" evidence="1">
    <location>
        <begin position="9"/>
        <end position="29"/>
    </location>
</feature>
<evidence type="ECO:0000256" key="1">
    <source>
        <dbReference type="SAM" id="Phobius"/>
    </source>
</evidence>
<sequence>MDAATAEDIIFLAMTFLIAIGLTTALLVWGRATWEKQGS</sequence>
<evidence type="ECO:0000313" key="2">
    <source>
        <dbReference type="EMBL" id="CAA9291766.1"/>
    </source>
</evidence>
<gene>
    <name evidence="2" type="ORF">AVDCRST_MAG77-5209</name>
</gene>